<gene>
    <name evidence="2" type="ORF">sS8_0583</name>
</gene>
<sequence length="139" mass="15046">MNKWLLLFTVLALTGMISRLGLLNTDEPAHASRSSAPLHTHAHGEKPKFSPPQVRTAIAPPEDGFDVPTTKFHAIADRAVPVAGIASSRTERRPVEIPGTLVPEDLEWLETTAENDVPGADAMSWEDPYGGKWRDQGGG</sequence>
<dbReference type="OrthoDB" id="9866314at2"/>
<dbReference type="AlphaFoldDB" id="A0A250KLW3"/>
<feature type="region of interest" description="Disordered" evidence="1">
    <location>
        <begin position="114"/>
        <end position="139"/>
    </location>
</feature>
<dbReference type="EMBL" id="AP017928">
    <property type="protein sequence ID" value="BBA32548.1"/>
    <property type="molecule type" value="Genomic_DNA"/>
</dbReference>
<name>A0A250KLW3_9GAMM</name>
<evidence type="ECO:0000256" key="1">
    <source>
        <dbReference type="SAM" id="MobiDB-lite"/>
    </source>
</evidence>
<feature type="region of interest" description="Disordered" evidence="1">
    <location>
        <begin position="28"/>
        <end position="54"/>
    </location>
</feature>
<protein>
    <submittedName>
        <fullName evidence="2">Uncharacterized protein</fullName>
    </submittedName>
</protein>
<keyword evidence="3" id="KW-1185">Reference proteome</keyword>
<evidence type="ECO:0000313" key="3">
    <source>
        <dbReference type="Proteomes" id="UP000266313"/>
    </source>
</evidence>
<accession>A0A250KLW3</accession>
<proteinExistence type="predicted"/>
<evidence type="ECO:0000313" key="2">
    <source>
        <dbReference type="EMBL" id="BBA32548.1"/>
    </source>
</evidence>
<reference evidence="2 3" key="1">
    <citation type="submission" date="2016-12" db="EMBL/GenBank/DDBJ databases">
        <title>Genome sequencing of Methylocaldum marinum.</title>
        <authorList>
            <person name="Takeuchi M."/>
            <person name="Kamagata Y."/>
            <person name="Hiraoka S."/>
            <person name="Oshima K."/>
            <person name="Hattori M."/>
            <person name="Iwasaki W."/>
        </authorList>
    </citation>
    <scope>NUCLEOTIDE SEQUENCE [LARGE SCALE GENOMIC DNA]</scope>
    <source>
        <strain evidence="2 3">S8</strain>
    </source>
</reference>
<organism evidence="2 3">
    <name type="scientific">Methylocaldum marinum</name>
    <dbReference type="NCBI Taxonomy" id="1432792"/>
    <lineage>
        <taxon>Bacteria</taxon>
        <taxon>Pseudomonadati</taxon>
        <taxon>Pseudomonadota</taxon>
        <taxon>Gammaproteobacteria</taxon>
        <taxon>Methylococcales</taxon>
        <taxon>Methylococcaceae</taxon>
        <taxon>Methylocaldum</taxon>
    </lineage>
</organism>
<dbReference type="Proteomes" id="UP000266313">
    <property type="component" value="Chromosome"/>
</dbReference>
<dbReference type="KEGG" id="mmai:sS8_0583"/>
<dbReference type="RefSeq" id="WP_119628324.1">
    <property type="nucleotide sequence ID" value="NZ_AP017928.1"/>
</dbReference>